<keyword evidence="2" id="KW-1185">Reference proteome</keyword>
<dbReference type="AlphaFoldDB" id="A0A7W8B3D8"/>
<reference evidence="1 2" key="1">
    <citation type="submission" date="2020-08" db="EMBL/GenBank/DDBJ databases">
        <title>Genomic Encyclopedia of Type Strains, Phase III (KMG-III): the genomes of soil and plant-associated and newly described type strains.</title>
        <authorList>
            <person name="Whitman W."/>
        </authorList>
    </citation>
    <scope>NUCLEOTIDE SEQUENCE [LARGE SCALE GENOMIC DNA]</scope>
    <source>
        <strain evidence="1 2">CECT 3146</strain>
    </source>
</reference>
<organism evidence="1 2">
    <name type="scientific">Streptomyces spectabilis</name>
    <dbReference type="NCBI Taxonomy" id="68270"/>
    <lineage>
        <taxon>Bacteria</taxon>
        <taxon>Bacillati</taxon>
        <taxon>Actinomycetota</taxon>
        <taxon>Actinomycetes</taxon>
        <taxon>Kitasatosporales</taxon>
        <taxon>Streptomycetaceae</taxon>
        <taxon>Streptomyces</taxon>
    </lineage>
</organism>
<accession>A0A7W8B3D8</accession>
<dbReference type="RefSeq" id="WP_184925855.1">
    <property type="nucleotide sequence ID" value="NZ_BMSQ01000025.1"/>
</dbReference>
<proteinExistence type="predicted"/>
<protein>
    <recommendedName>
        <fullName evidence="3">Protein kinase domain-containing protein</fullName>
    </recommendedName>
</protein>
<evidence type="ECO:0000313" key="2">
    <source>
        <dbReference type="Proteomes" id="UP000549009"/>
    </source>
</evidence>
<dbReference type="InterPro" id="IPR011009">
    <property type="entry name" value="Kinase-like_dom_sf"/>
</dbReference>
<dbReference type="EMBL" id="JACHJD010000022">
    <property type="protein sequence ID" value="MBB5108951.1"/>
    <property type="molecule type" value="Genomic_DNA"/>
</dbReference>
<comment type="caution">
    <text evidence="1">The sequence shown here is derived from an EMBL/GenBank/DDBJ whole genome shotgun (WGS) entry which is preliminary data.</text>
</comment>
<name>A0A7W8B3D8_STRST</name>
<dbReference type="Proteomes" id="UP000549009">
    <property type="component" value="Unassembled WGS sequence"/>
</dbReference>
<evidence type="ECO:0008006" key="3">
    <source>
        <dbReference type="Google" id="ProtNLM"/>
    </source>
</evidence>
<dbReference type="SUPFAM" id="SSF56112">
    <property type="entry name" value="Protein kinase-like (PK-like)"/>
    <property type="match status" value="1"/>
</dbReference>
<gene>
    <name evidence="1" type="ORF">FHS40_008077</name>
</gene>
<evidence type="ECO:0000313" key="1">
    <source>
        <dbReference type="EMBL" id="MBB5108951.1"/>
    </source>
</evidence>
<sequence length="168" mass="18141">MAGPTSQWAVKVGHCECAAPVAREAEVLARTVERPAPLAYSKRARWGRPTGAAWLMTPWMTGPPLWEAFEPVRAGEQHRGALARAVRACIAVGDLHRAGWVHGNLQPHHVIVTARGCLLLDCAWAWSTDLPPSGAFGGGLVHLMSRELMAYVDSAMRPVKPSRPGSLP</sequence>